<organism evidence="1 2">
    <name type="scientific">Hypsibius exemplaris</name>
    <name type="common">Freshwater tardigrade</name>
    <dbReference type="NCBI Taxonomy" id="2072580"/>
    <lineage>
        <taxon>Eukaryota</taxon>
        <taxon>Metazoa</taxon>
        <taxon>Ecdysozoa</taxon>
        <taxon>Tardigrada</taxon>
        <taxon>Eutardigrada</taxon>
        <taxon>Parachela</taxon>
        <taxon>Hypsibioidea</taxon>
        <taxon>Hypsibiidae</taxon>
        <taxon>Hypsibius</taxon>
    </lineage>
</organism>
<protein>
    <submittedName>
        <fullName evidence="1">Uncharacterized protein</fullName>
    </submittedName>
</protein>
<proteinExistence type="predicted"/>
<dbReference type="EMBL" id="MTYJ01000070">
    <property type="protein sequence ID" value="OQV16730.1"/>
    <property type="molecule type" value="Genomic_DNA"/>
</dbReference>
<comment type="caution">
    <text evidence="1">The sequence shown here is derived from an EMBL/GenBank/DDBJ whole genome shotgun (WGS) entry which is preliminary data.</text>
</comment>
<evidence type="ECO:0000313" key="1">
    <source>
        <dbReference type="EMBL" id="OQV16730.1"/>
    </source>
</evidence>
<accession>A0A1W0WND4</accession>
<reference evidence="2" key="1">
    <citation type="submission" date="2017-01" db="EMBL/GenBank/DDBJ databases">
        <title>Comparative genomics of anhydrobiosis in the tardigrade Hypsibius dujardini.</title>
        <authorList>
            <person name="Yoshida Y."/>
            <person name="Koutsovoulos G."/>
            <person name="Laetsch D."/>
            <person name="Stevens L."/>
            <person name="Kumar S."/>
            <person name="Horikawa D."/>
            <person name="Ishino K."/>
            <person name="Komine S."/>
            <person name="Tomita M."/>
            <person name="Blaxter M."/>
            <person name="Arakawa K."/>
        </authorList>
    </citation>
    <scope>NUCLEOTIDE SEQUENCE [LARGE SCALE GENOMIC DNA]</scope>
    <source>
        <strain evidence="2">Z151</strain>
    </source>
</reference>
<name>A0A1W0WND4_HYPEX</name>
<keyword evidence="2" id="KW-1185">Reference proteome</keyword>
<dbReference type="Proteomes" id="UP000192578">
    <property type="component" value="Unassembled WGS sequence"/>
</dbReference>
<dbReference type="AlphaFoldDB" id="A0A1W0WND4"/>
<sequence>MLGYLAAVSRPVSSSGELSTVLPVGSQAKIFCPDLNKVLKVFSVKLFSSGADVESLVAETADQCKMLDFIKDKCDNRRSCQARRPSSTGTDLDPACADKPLAIHYRCTGVHDDVFGGGGKRNNQQNPSHERFR</sequence>
<gene>
    <name evidence="1" type="ORF">BV898_09088</name>
</gene>
<evidence type="ECO:0000313" key="2">
    <source>
        <dbReference type="Proteomes" id="UP000192578"/>
    </source>
</evidence>